<keyword evidence="2" id="KW-0732">Signal</keyword>
<dbReference type="Pfam" id="PF12680">
    <property type="entry name" value="SnoaL_2"/>
    <property type="match status" value="1"/>
</dbReference>
<protein>
    <submittedName>
        <fullName evidence="4">Nuclear transport factor 2 family protein</fullName>
    </submittedName>
</protein>
<dbReference type="InterPro" id="IPR006311">
    <property type="entry name" value="TAT_signal"/>
</dbReference>
<accession>A0ABW7Z7D8</accession>
<evidence type="ECO:0000313" key="4">
    <source>
        <dbReference type="EMBL" id="MFI6504100.1"/>
    </source>
</evidence>
<dbReference type="InterPro" id="IPR032710">
    <property type="entry name" value="NTF2-like_dom_sf"/>
</dbReference>
<reference evidence="4 5" key="1">
    <citation type="submission" date="2024-10" db="EMBL/GenBank/DDBJ databases">
        <title>The Natural Products Discovery Center: Release of the First 8490 Sequenced Strains for Exploring Actinobacteria Biosynthetic Diversity.</title>
        <authorList>
            <person name="Kalkreuter E."/>
            <person name="Kautsar S.A."/>
            <person name="Yang D."/>
            <person name="Bader C.D."/>
            <person name="Teijaro C.N."/>
            <person name="Fluegel L."/>
            <person name="Davis C.M."/>
            <person name="Simpson J.R."/>
            <person name="Lauterbach L."/>
            <person name="Steele A.D."/>
            <person name="Gui C."/>
            <person name="Meng S."/>
            <person name="Li G."/>
            <person name="Viehrig K."/>
            <person name="Ye F."/>
            <person name="Su P."/>
            <person name="Kiefer A.F."/>
            <person name="Nichols A."/>
            <person name="Cepeda A.J."/>
            <person name="Yan W."/>
            <person name="Fan B."/>
            <person name="Jiang Y."/>
            <person name="Adhikari A."/>
            <person name="Zheng C.-J."/>
            <person name="Schuster L."/>
            <person name="Cowan T.M."/>
            <person name="Smanski M.J."/>
            <person name="Chevrette M.G."/>
            <person name="De Carvalho L.P.S."/>
            <person name="Shen B."/>
        </authorList>
    </citation>
    <scope>NUCLEOTIDE SEQUENCE [LARGE SCALE GENOMIC DNA]</scope>
    <source>
        <strain evidence="4 5">NPDC050545</strain>
    </source>
</reference>
<feature type="chain" id="PRO_5046795347" evidence="2">
    <location>
        <begin position="32"/>
        <end position="200"/>
    </location>
</feature>
<evidence type="ECO:0000259" key="3">
    <source>
        <dbReference type="Pfam" id="PF12680"/>
    </source>
</evidence>
<gene>
    <name evidence="4" type="ORF">ACIBG2_42410</name>
</gene>
<dbReference type="PANTHER" id="PTHR41252:SF1">
    <property type="entry name" value="BLR2505 PROTEIN"/>
    <property type="match status" value="1"/>
</dbReference>
<dbReference type="PROSITE" id="PS51318">
    <property type="entry name" value="TAT"/>
    <property type="match status" value="1"/>
</dbReference>
<feature type="signal peptide" evidence="2">
    <location>
        <begin position="1"/>
        <end position="31"/>
    </location>
</feature>
<dbReference type="EMBL" id="JBITGY010000013">
    <property type="protein sequence ID" value="MFI6504100.1"/>
    <property type="molecule type" value="Genomic_DNA"/>
</dbReference>
<organism evidence="4 5">
    <name type="scientific">Nonomuraea typhae</name>
    <dbReference type="NCBI Taxonomy" id="2603600"/>
    <lineage>
        <taxon>Bacteria</taxon>
        <taxon>Bacillati</taxon>
        <taxon>Actinomycetota</taxon>
        <taxon>Actinomycetes</taxon>
        <taxon>Streptosporangiales</taxon>
        <taxon>Streptosporangiaceae</taxon>
        <taxon>Nonomuraea</taxon>
    </lineage>
</organism>
<name>A0ABW7Z7D8_9ACTN</name>
<evidence type="ECO:0000256" key="1">
    <source>
        <dbReference type="SAM" id="MobiDB-lite"/>
    </source>
</evidence>
<evidence type="ECO:0000313" key="5">
    <source>
        <dbReference type="Proteomes" id="UP001612741"/>
    </source>
</evidence>
<proteinExistence type="predicted"/>
<dbReference type="CDD" id="cd00531">
    <property type="entry name" value="NTF2_like"/>
    <property type="match status" value="1"/>
</dbReference>
<feature type="region of interest" description="Disordered" evidence="1">
    <location>
        <begin position="37"/>
        <end position="58"/>
    </location>
</feature>
<dbReference type="Gene3D" id="3.10.450.50">
    <property type="match status" value="1"/>
</dbReference>
<dbReference type="InterPro" id="IPR037401">
    <property type="entry name" value="SnoaL-like"/>
</dbReference>
<evidence type="ECO:0000256" key="2">
    <source>
        <dbReference type="SAM" id="SignalP"/>
    </source>
</evidence>
<feature type="domain" description="SnoaL-like" evidence="3">
    <location>
        <begin position="67"/>
        <end position="168"/>
    </location>
</feature>
<dbReference type="SUPFAM" id="SSF54427">
    <property type="entry name" value="NTF2-like"/>
    <property type="match status" value="1"/>
</dbReference>
<dbReference type="PANTHER" id="PTHR41252">
    <property type="entry name" value="BLR2505 PROTEIN"/>
    <property type="match status" value="1"/>
</dbReference>
<dbReference type="RefSeq" id="WP_397089857.1">
    <property type="nucleotide sequence ID" value="NZ_JBITGY010000013.1"/>
</dbReference>
<keyword evidence="5" id="KW-1185">Reference proteome</keyword>
<sequence length="200" mass="21330">MTHVTRAAALRAVGAAAAGLTLASLGGPAAAAASGEHRGARRIAASGEHPDVPPIAAGREHPNVRLVRDYYAAYAAGDLDALRERFFAPGIEWTIPGRHPLAGTKRGVDEVLAFFAQLGRAGFRADPIALAADGDWVIDLHRGWSTKPKGLDLTWALAFRIRDGRIAEAVSFPGDQHAADAFFWRVYPLAPIPDRLKDPS</sequence>
<comment type="caution">
    <text evidence="4">The sequence shown here is derived from an EMBL/GenBank/DDBJ whole genome shotgun (WGS) entry which is preliminary data.</text>
</comment>
<dbReference type="Proteomes" id="UP001612741">
    <property type="component" value="Unassembled WGS sequence"/>
</dbReference>